<feature type="transmembrane region" description="Helical" evidence="1">
    <location>
        <begin position="167"/>
        <end position="193"/>
    </location>
</feature>
<keyword evidence="1" id="KW-1133">Transmembrane helix</keyword>
<dbReference type="Proteomes" id="UP000477311">
    <property type="component" value="Unassembled WGS sequence"/>
</dbReference>
<evidence type="ECO:0000313" key="4">
    <source>
        <dbReference type="Proteomes" id="UP000477311"/>
    </source>
</evidence>
<feature type="chain" id="PRO_5026979900" evidence="2">
    <location>
        <begin position="25"/>
        <end position="393"/>
    </location>
</feature>
<keyword evidence="1" id="KW-0472">Membrane</keyword>
<evidence type="ECO:0000256" key="1">
    <source>
        <dbReference type="SAM" id="Phobius"/>
    </source>
</evidence>
<gene>
    <name evidence="3" type="ORF">G4L39_09950</name>
</gene>
<dbReference type="AlphaFoldDB" id="A0A6M1RPX1"/>
<protein>
    <submittedName>
        <fullName evidence="3">Uncharacterized protein</fullName>
    </submittedName>
</protein>
<feature type="transmembrane region" description="Helical" evidence="1">
    <location>
        <begin position="230"/>
        <end position="255"/>
    </location>
</feature>
<reference evidence="3 4" key="1">
    <citation type="submission" date="2020-02" db="EMBL/GenBank/DDBJ databases">
        <title>Draft genome sequence of Limisphaera ngatamarikiensis NGM72.4T, a thermophilic Verrucomicrobia grouped in subdivision 3.</title>
        <authorList>
            <person name="Carere C.R."/>
            <person name="Steen J."/>
            <person name="Hugenholtz P."/>
            <person name="Stott M.B."/>
        </authorList>
    </citation>
    <scope>NUCLEOTIDE SEQUENCE [LARGE SCALE GENOMIC DNA]</scope>
    <source>
        <strain evidence="3 4">NGM72.4</strain>
    </source>
</reference>
<name>A0A6M1RPX1_9BACT</name>
<proteinExistence type="predicted"/>
<feature type="transmembrane region" description="Helical" evidence="1">
    <location>
        <begin position="78"/>
        <end position="97"/>
    </location>
</feature>
<comment type="caution">
    <text evidence="3">The sequence shown here is derived from an EMBL/GenBank/DDBJ whole genome shotgun (WGS) entry which is preliminary data.</text>
</comment>
<feature type="signal peptide" evidence="2">
    <location>
        <begin position="1"/>
        <end position="24"/>
    </location>
</feature>
<feature type="transmembrane region" description="Helical" evidence="1">
    <location>
        <begin position="48"/>
        <end position="66"/>
    </location>
</feature>
<keyword evidence="4" id="KW-1185">Reference proteome</keyword>
<accession>A0A6M1RPX1</accession>
<organism evidence="3 4">
    <name type="scientific">Limisphaera ngatamarikiensis</name>
    <dbReference type="NCBI Taxonomy" id="1324935"/>
    <lineage>
        <taxon>Bacteria</taxon>
        <taxon>Pseudomonadati</taxon>
        <taxon>Verrucomicrobiota</taxon>
        <taxon>Verrucomicrobiia</taxon>
        <taxon>Limisphaerales</taxon>
        <taxon>Limisphaeraceae</taxon>
        <taxon>Limisphaera</taxon>
    </lineage>
</organism>
<keyword evidence="1" id="KW-0812">Transmembrane</keyword>
<dbReference type="EMBL" id="JAAKYA010000066">
    <property type="protein sequence ID" value="NGO39713.1"/>
    <property type="molecule type" value="Genomic_DNA"/>
</dbReference>
<dbReference type="RefSeq" id="WP_165107898.1">
    <property type="nucleotide sequence ID" value="NZ_JAAKYA010000066.1"/>
</dbReference>
<evidence type="ECO:0000313" key="3">
    <source>
        <dbReference type="EMBL" id="NGO39713.1"/>
    </source>
</evidence>
<evidence type="ECO:0000256" key="2">
    <source>
        <dbReference type="SAM" id="SignalP"/>
    </source>
</evidence>
<sequence length="393" mass="43140">MTRWSSTFWIWVMCLAAGMGTAEAQDRRPAEPQLPGVALAHALSETTGLAISPLLGAGAYGAYKYWRAAPEQRPGLPWYARPVFWIPALVLVGLAGLKDLLGTAGPAWLKKPLDLAELLENKLSGLLVAGTIVPFLLLQPGPDPAAGLWTGEWGLARVELVSWVGPAVASVVLLVLFLGVFLVFHAIQVLIVLSPFGVVDLGLKVFRGAVLASVAVTGLVNPWLGAMWALLVVTGCWLLAGWAFRLTCFGTVLLWDWVTLARRRYEVQEPGPLLFLAERLGSVPVRTFGHLRRSAVGVWTFQYRPWGIGPRREVPLPTGNYEVGRGLLFPALLRIEGETVRVVGWWPPRCHGHEGALCRFYGFGGVREVGWRRVWSWIRDVIRGRPDSAPIRA</sequence>
<keyword evidence="2" id="KW-0732">Signal</keyword>